<dbReference type="PRINTS" id="PR00068">
    <property type="entry name" value="CUZNDISMTASE"/>
</dbReference>
<protein>
    <recommendedName>
        <fullName evidence="1">Superoxide dismutase [Cu-Zn]</fullName>
        <ecNumber evidence="1">1.15.1.1</ecNumber>
    </recommendedName>
</protein>
<comment type="function">
    <text evidence="1">Destroys radicals which are normally produced within the cells and which are toxic to biological systems.</text>
</comment>
<dbReference type="PROSITE" id="PS00332">
    <property type="entry name" value="SOD_CU_ZN_2"/>
    <property type="match status" value="1"/>
</dbReference>
<dbReference type="InterPro" id="IPR018152">
    <property type="entry name" value="SOD_Cu/Zn_BS"/>
</dbReference>
<dbReference type="Proteomes" id="UP000050794">
    <property type="component" value="Unassembled WGS sequence"/>
</dbReference>
<reference evidence="3 4" key="2">
    <citation type="submission" date="2018-11" db="EMBL/GenBank/DDBJ databases">
        <authorList>
            <consortium name="Pathogen Informatics"/>
        </authorList>
    </citation>
    <scope>NUCLEOTIDE SEQUENCE [LARGE SCALE GENOMIC DNA]</scope>
</reference>
<keyword evidence="4" id="KW-1185">Reference proteome</keyword>
<dbReference type="GO" id="GO:0004784">
    <property type="term" value="F:superoxide dismutase activity"/>
    <property type="evidence" value="ECO:0007669"/>
    <property type="project" value="UniProtKB-EC"/>
</dbReference>
<dbReference type="Gene3D" id="2.60.40.200">
    <property type="entry name" value="Superoxide dismutase, copper/zinc binding domain"/>
    <property type="match status" value="1"/>
</dbReference>
<dbReference type="Pfam" id="PF00080">
    <property type="entry name" value="Sod_Cu"/>
    <property type="match status" value="1"/>
</dbReference>
<evidence type="ECO:0000313" key="4">
    <source>
        <dbReference type="Proteomes" id="UP000050794"/>
    </source>
</evidence>
<dbReference type="EC" id="1.15.1.1" evidence="1"/>
<keyword evidence="1" id="KW-0186">Copper</keyword>
<evidence type="ECO:0000256" key="1">
    <source>
        <dbReference type="RuleBase" id="RU000393"/>
    </source>
</evidence>
<keyword evidence="1" id="KW-0560">Oxidoreductase</keyword>
<organism evidence="4 5">
    <name type="scientific">Toxocara canis</name>
    <name type="common">Canine roundworm</name>
    <dbReference type="NCBI Taxonomy" id="6265"/>
    <lineage>
        <taxon>Eukaryota</taxon>
        <taxon>Metazoa</taxon>
        <taxon>Ecdysozoa</taxon>
        <taxon>Nematoda</taxon>
        <taxon>Chromadorea</taxon>
        <taxon>Rhabditida</taxon>
        <taxon>Spirurina</taxon>
        <taxon>Ascaridomorpha</taxon>
        <taxon>Ascaridoidea</taxon>
        <taxon>Toxocaridae</taxon>
        <taxon>Toxocara</taxon>
    </lineage>
</organism>
<dbReference type="GO" id="GO:0005507">
    <property type="term" value="F:copper ion binding"/>
    <property type="evidence" value="ECO:0007669"/>
    <property type="project" value="InterPro"/>
</dbReference>
<reference evidence="5" key="1">
    <citation type="submission" date="2016-06" db="UniProtKB">
        <authorList>
            <consortium name="WormBaseParasite"/>
        </authorList>
    </citation>
    <scope>IDENTIFICATION</scope>
</reference>
<sequence length="98" mass="10374">MPRPMISKVRFKSVPSITCDAADTLMHIDVEATGVTMINQTYRGLGLSGPFSILGRTIVVHQNADDLGRGGSPLSNTTGNAGGRIACGIIGRVVRPYF</sequence>
<proteinExistence type="inferred from homology"/>
<gene>
    <name evidence="3" type="ORF">TCNE_LOCUS3410</name>
</gene>
<keyword evidence="1" id="KW-0862">Zinc</keyword>
<dbReference type="InterPro" id="IPR001424">
    <property type="entry name" value="SOD_Cu_Zn_dom"/>
</dbReference>
<accession>A0A183U4J0</accession>
<comment type="catalytic activity">
    <reaction evidence="1">
        <text>2 superoxide + 2 H(+) = H2O2 + O2</text>
        <dbReference type="Rhea" id="RHEA:20696"/>
        <dbReference type="ChEBI" id="CHEBI:15378"/>
        <dbReference type="ChEBI" id="CHEBI:15379"/>
        <dbReference type="ChEBI" id="CHEBI:16240"/>
        <dbReference type="ChEBI" id="CHEBI:18421"/>
        <dbReference type="EC" id="1.15.1.1"/>
    </reaction>
</comment>
<dbReference type="InterPro" id="IPR024134">
    <property type="entry name" value="SOD_Cu/Zn_/chaperone"/>
</dbReference>
<keyword evidence="1" id="KW-0479">Metal-binding</keyword>
<dbReference type="EMBL" id="UYWY01004341">
    <property type="protein sequence ID" value="VDM29127.1"/>
    <property type="molecule type" value="Genomic_DNA"/>
</dbReference>
<comment type="cofactor">
    <cofactor evidence="1">
        <name>Zn(2+)</name>
        <dbReference type="ChEBI" id="CHEBI:29105"/>
    </cofactor>
    <text evidence="1">Binds 1 zinc ion per subunit.</text>
</comment>
<evidence type="ECO:0000313" key="5">
    <source>
        <dbReference type="WBParaSite" id="TCNE_0000341001-mRNA-1"/>
    </source>
</evidence>
<dbReference type="AlphaFoldDB" id="A0A183U4J0"/>
<dbReference type="WBParaSite" id="TCNE_0000341001-mRNA-1">
    <property type="protein sequence ID" value="TCNE_0000341001-mRNA-1"/>
    <property type="gene ID" value="TCNE_0000341001"/>
</dbReference>
<dbReference type="SUPFAM" id="SSF49329">
    <property type="entry name" value="Cu,Zn superoxide dismutase-like"/>
    <property type="match status" value="1"/>
</dbReference>
<comment type="similarity">
    <text evidence="1">Belongs to the Cu-Zn superoxide dismutase family.</text>
</comment>
<comment type="cofactor">
    <cofactor evidence="1">
        <name>Cu cation</name>
        <dbReference type="ChEBI" id="CHEBI:23378"/>
    </cofactor>
    <text evidence="1">Binds 1 copper ion per subunit.</text>
</comment>
<name>A0A183U4J0_TOXCA</name>
<dbReference type="InterPro" id="IPR036423">
    <property type="entry name" value="SOD-like_Cu/Zn_dom_sf"/>
</dbReference>
<evidence type="ECO:0000313" key="3">
    <source>
        <dbReference type="EMBL" id="VDM29127.1"/>
    </source>
</evidence>
<feature type="domain" description="Superoxide dismutase copper/zinc binding" evidence="2">
    <location>
        <begin position="25"/>
        <end position="90"/>
    </location>
</feature>
<evidence type="ECO:0000259" key="2">
    <source>
        <dbReference type="Pfam" id="PF00080"/>
    </source>
</evidence>
<dbReference type="PANTHER" id="PTHR10003">
    <property type="entry name" value="SUPEROXIDE DISMUTASE CU-ZN -RELATED"/>
    <property type="match status" value="1"/>
</dbReference>